<sequence length="122" mass="13261">MGNAPSNEDGNFDERLNRARKKLDPRAEEFSTKSIEDDSSSIASFGVAIRVGTELVAGLAVGVALGYALDRWLGYRVLFLLIFALLGFGAGMMNVWRVLNGPGMVPEPKDDGRSQRGSRIDD</sequence>
<evidence type="ECO:0000256" key="2">
    <source>
        <dbReference type="SAM" id="Phobius"/>
    </source>
</evidence>
<protein>
    <submittedName>
        <fullName evidence="3">F0F1 ATP synthase assembly protein I</fullName>
    </submittedName>
</protein>
<keyword evidence="2" id="KW-0472">Membrane</keyword>
<evidence type="ECO:0000313" key="3">
    <source>
        <dbReference type="EMBL" id="QEH95889.1"/>
    </source>
</evidence>
<proteinExistence type="predicted"/>
<evidence type="ECO:0000256" key="1">
    <source>
        <dbReference type="SAM" id="MobiDB-lite"/>
    </source>
</evidence>
<dbReference type="Proteomes" id="UP000323560">
    <property type="component" value="Chromosome"/>
</dbReference>
<accession>A0AAJ0VM05</accession>
<dbReference type="RefSeq" id="WP_007284350.1">
    <property type="nucleotide sequence ID" value="NZ_CP043043.1"/>
</dbReference>
<feature type="compositionally biased region" description="Basic and acidic residues" evidence="1">
    <location>
        <begin position="107"/>
        <end position="122"/>
    </location>
</feature>
<keyword evidence="2" id="KW-1133">Transmembrane helix</keyword>
<dbReference type="EMBL" id="CP043043">
    <property type="protein sequence ID" value="QEH95889.1"/>
    <property type="molecule type" value="Genomic_DNA"/>
</dbReference>
<feature type="region of interest" description="Disordered" evidence="1">
    <location>
        <begin position="102"/>
        <end position="122"/>
    </location>
</feature>
<organism evidence="3 4">
    <name type="scientific">Gluconobacter thailandicus</name>
    <dbReference type="NCBI Taxonomy" id="257438"/>
    <lineage>
        <taxon>Bacteria</taxon>
        <taxon>Pseudomonadati</taxon>
        <taxon>Pseudomonadota</taxon>
        <taxon>Alphaproteobacteria</taxon>
        <taxon>Acetobacterales</taxon>
        <taxon>Acetobacteraceae</taxon>
        <taxon>Gluconobacter</taxon>
    </lineage>
</organism>
<gene>
    <name evidence="3" type="ORF">FXF46_06040</name>
</gene>
<feature type="transmembrane region" description="Helical" evidence="2">
    <location>
        <begin position="42"/>
        <end position="65"/>
    </location>
</feature>
<reference evidence="3 4" key="1">
    <citation type="submission" date="2019-08" db="EMBL/GenBank/DDBJ databases">
        <title>Gluconobacter frateurii HD924 genome.</title>
        <authorList>
            <person name="Liu Y."/>
            <person name="Zhang P."/>
        </authorList>
    </citation>
    <scope>NUCLEOTIDE SEQUENCE [LARGE SCALE GENOMIC DNA]</scope>
    <source>
        <strain evidence="3 4">HD924</strain>
    </source>
</reference>
<name>A0AAJ0VM05_GLUTH</name>
<dbReference type="InterPro" id="IPR032820">
    <property type="entry name" value="ATPase_put"/>
</dbReference>
<evidence type="ECO:0000313" key="4">
    <source>
        <dbReference type="Proteomes" id="UP000323560"/>
    </source>
</evidence>
<feature type="transmembrane region" description="Helical" evidence="2">
    <location>
        <begin position="77"/>
        <end position="99"/>
    </location>
</feature>
<keyword evidence="2" id="KW-0812">Transmembrane</keyword>
<dbReference type="Pfam" id="PF09527">
    <property type="entry name" value="ATPase_gene1"/>
    <property type="match status" value="1"/>
</dbReference>
<dbReference type="AlphaFoldDB" id="A0AAJ0VM05"/>
<dbReference type="KEGG" id="gti:FXF46_06040"/>